<reference evidence="2" key="3">
    <citation type="journal article" date="2019" name="G3 (Bethesda)">
        <title>Hybrid Assembly of the Genome of the Entomopathogenic Nematode Steinernema carpocapsae Identifies the X-Chromosome.</title>
        <authorList>
            <person name="Serra L."/>
            <person name="Macchietto M."/>
            <person name="Macias-Munoz A."/>
            <person name="McGill C.J."/>
            <person name="Rodriguez I.M."/>
            <person name="Rodriguez B."/>
            <person name="Murad R."/>
            <person name="Mortazavi A."/>
        </authorList>
    </citation>
    <scope>NUCLEOTIDE SEQUENCE</scope>
    <source>
        <strain evidence="2">ALL</strain>
    </source>
</reference>
<reference evidence="2" key="1">
    <citation type="submission" date="2013-11" db="EMBL/GenBank/DDBJ databases">
        <authorList>
            <person name="Sternberg P."/>
            <person name="Dillman A."/>
            <person name="Macchietto M."/>
        </authorList>
    </citation>
    <scope>NUCLEOTIDE SEQUENCE</scope>
    <source>
        <strain evidence="2">ALL</strain>
    </source>
</reference>
<gene>
    <name evidence="2" type="ORF">L596_015070</name>
</gene>
<sequence>MHREERQTATHHLPRAFVGTRPAHSRGSTENKSKDNYATKLTTFAHGPAATLNFVRSGSSLLQRVIYITWNLNKNCMVDGAPVLNMESNFVQRQQRHFLKCRRSKKNQLLSMVLSQMASNAGRLATCGGCKRARKTASPQRQQNRRKLRFVGRRKWRSKSRLRETAICFVKFDQFSSLLSRRCRGESPGLQDLPFCSRGLQQRHAKRRRMFQKSG</sequence>
<evidence type="ECO:0000313" key="2">
    <source>
        <dbReference type="EMBL" id="TKR81142.1"/>
    </source>
</evidence>
<protein>
    <submittedName>
        <fullName evidence="2">Uncharacterized protein</fullName>
    </submittedName>
</protein>
<dbReference type="AlphaFoldDB" id="A0A4U5NER2"/>
<comment type="caution">
    <text evidence="2">The sequence shown here is derived from an EMBL/GenBank/DDBJ whole genome shotgun (WGS) entry which is preliminary data.</text>
</comment>
<evidence type="ECO:0000256" key="1">
    <source>
        <dbReference type="SAM" id="MobiDB-lite"/>
    </source>
</evidence>
<feature type="region of interest" description="Disordered" evidence="1">
    <location>
        <begin position="1"/>
        <end position="35"/>
    </location>
</feature>
<proteinExistence type="predicted"/>
<reference evidence="2" key="2">
    <citation type="journal article" date="2015" name="Genome Biol.">
        <title>Comparative genomics of Steinernema reveals deeply conserved gene regulatory networks.</title>
        <authorList>
            <person name="Dillman A.R."/>
            <person name="Macchietto M."/>
            <person name="Porter C.F."/>
            <person name="Rogers A."/>
            <person name="Williams B."/>
            <person name="Antoshechkin I."/>
            <person name="Lee M.M."/>
            <person name="Goodwin Z."/>
            <person name="Lu X."/>
            <person name="Lewis E.E."/>
            <person name="Goodrich-Blair H."/>
            <person name="Stock S.P."/>
            <person name="Adams B.J."/>
            <person name="Sternberg P.W."/>
            <person name="Mortazavi A."/>
        </authorList>
    </citation>
    <scope>NUCLEOTIDE SEQUENCE [LARGE SCALE GENOMIC DNA]</scope>
    <source>
        <strain evidence="2">ALL</strain>
    </source>
</reference>
<organism evidence="2">
    <name type="scientific">Steinernema carpocapsae</name>
    <name type="common">Entomopathogenic nematode</name>
    <dbReference type="NCBI Taxonomy" id="34508"/>
    <lineage>
        <taxon>Eukaryota</taxon>
        <taxon>Metazoa</taxon>
        <taxon>Ecdysozoa</taxon>
        <taxon>Nematoda</taxon>
        <taxon>Chromadorea</taxon>
        <taxon>Rhabditida</taxon>
        <taxon>Tylenchina</taxon>
        <taxon>Panagrolaimomorpha</taxon>
        <taxon>Strongyloidoidea</taxon>
        <taxon>Steinernematidae</taxon>
        <taxon>Steinernema</taxon>
    </lineage>
</organism>
<accession>A0A4U5NER2</accession>
<dbReference type="EMBL" id="AZBU02000004">
    <property type="protein sequence ID" value="TKR81142.1"/>
    <property type="molecule type" value="Genomic_DNA"/>
</dbReference>
<name>A0A4U5NER2_STECR</name>